<evidence type="ECO:0000313" key="2">
    <source>
        <dbReference type="Proteomes" id="UP000288216"/>
    </source>
</evidence>
<name>A0A401NJU8_SCYTO</name>
<comment type="caution">
    <text evidence="1">The sequence shown here is derived from an EMBL/GenBank/DDBJ whole genome shotgun (WGS) entry which is preliminary data.</text>
</comment>
<protein>
    <submittedName>
        <fullName evidence="1">Uncharacterized protein</fullName>
    </submittedName>
</protein>
<evidence type="ECO:0000313" key="1">
    <source>
        <dbReference type="EMBL" id="GCB61143.1"/>
    </source>
</evidence>
<dbReference type="Proteomes" id="UP000288216">
    <property type="component" value="Unassembled WGS sequence"/>
</dbReference>
<reference evidence="1 2" key="1">
    <citation type="journal article" date="2018" name="Nat. Ecol. Evol.">
        <title>Shark genomes provide insights into elasmobranch evolution and the origin of vertebrates.</title>
        <authorList>
            <person name="Hara Y"/>
            <person name="Yamaguchi K"/>
            <person name="Onimaru K"/>
            <person name="Kadota M"/>
            <person name="Koyanagi M"/>
            <person name="Keeley SD"/>
            <person name="Tatsumi K"/>
            <person name="Tanaka K"/>
            <person name="Motone F"/>
            <person name="Kageyama Y"/>
            <person name="Nozu R"/>
            <person name="Adachi N"/>
            <person name="Nishimura O"/>
            <person name="Nakagawa R"/>
            <person name="Tanegashima C"/>
            <person name="Kiyatake I"/>
            <person name="Matsumoto R"/>
            <person name="Murakumo K"/>
            <person name="Nishida K"/>
            <person name="Terakita A"/>
            <person name="Kuratani S"/>
            <person name="Sato K"/>
            <person name="Hyodo S Kuraku.S."/>
        </authorList>
    </citation>
    <scope>NUCLEOTIDE SEQUENCE [LARGE SCALE GENOMIC DNA]</scope>
</reference>
<accession>A0A401NJU8</accession>
<keyword evidence="2" id="KW-1185">Reference proteome</keyword>
<gene>
    <name evidence="1" type="ORF">scyTo_0012864</name>
</gene>
<sequence>MRRTCEKQDDFLRTSTFERVLLSAMFKSLSMHCLVYNLFRAAILTRLSCLEQTLGQDPSGEASETPA</sequence>
<proteinExistence type="predicted"/>
<dbReference type="EMBL" id="BFAA01006354">
    <property type="protein sequence ID" value="GCB61143.1"/>
    <property type="molecule type" value="Genomic_DNA"/>
</dbReference>
<organism evidence="1 2">
    <name type="scientific">Scyliorhinus torazame</name>
    <name type="common">Cloudy catshark</name>
    <name type="synonym">Catulus torazame</name>
    <dbReference type="NCBI Taxonomy" id="75743"/>
    <lineage>
        <taxon>Eukaryota</taxon>
        <taxon>Metazoa</taxon>
        <taxon>Chordata</taxon>
        <taxon>Craniata</taxon>
        <taxon>Vertebrata</taxon>
        <taxon>Chondrichthyes</taxon>
        <taxon>Elasmobranchii</taxon>
        <taxon>Galeomorphii</taxon>
        <taxon>Galeoidea</taxon>
        <taxon>Carcharhiniformes</taxon>
        <taxon>Scyliorhinidae</taxon>
        <taxon>Scyliorhinus</taxon>
    </lineage>
</organism>
<dbReference type="AlphaFoldDB" id="A0A401NJU8"/>